<name>A0A2N5VMT9_9BASI</name>
<feature type="region of interest" description="Disordered" evidence="1">
    <location>
        <begin position="1"/>
        <end position="23"/>
    </location>
</feature>
<evidence type="ECO:0000313" key="3">
    <source>
        <dbReference type="Proteomes" id="UP000235392"/>
    </source>
</evidence>
<accession>A0A2N5VMT9</accession>
<dbReference type="Proteomes" id="UP000235392">
    <property type="component" value="Unassembled WGS sequence"/>
</dbReference>
<gene>
    <name evidence="2" type="ORF">PCASD_00977</name>
</gene>
<dbReference type="PROSITE" id="PS51257">
    <property type="entry name" value="PROKAR_LIPOPROTEIN"/>
    <property type="match status" value="1"/>
</dbReference>
<feature type="compositionally biased region" description="Polar residues" evidence="1">
    <location>
        <begin position="80"/>
        <end position="90"/>
    </location>
</feature>
<evidence type="ECO:0000313" key="2">
    <source>
        <dbReference type="EMBL" id="PLW51298.1"/>
    </source>
</evidence>
<dbReference type="AlphaFoldDB" id="A0A2N5VMT9"/>
<feature type="region of interest" description="Disordered" evidence="1">
    <location>
        <begin position="37"/>
        <end position="97"/>
    </location>
</feature>
<dbReference type="EMBL" id="PGCI01000006">
    <property type="protein sequence ID" value="PLW51298.1"/>
    <property type="molecule type" value="Genomic_DNA"/>
</dbReference>
<proteinExistence type="predicted"/>
<comment type="caution">
    <text evidence="2">The sequence shown here is derived from an EMBL/GenBank/DDBJ whole genome shotgun (WGS) entry which is preliminary data.</text>
</comment>
<protein>
    <submittedName>
        <fullName evidence="2">Uncharacterized protein</fullName>
    </submittedName>
</protein>
<feature type="compositionally biased region" description="Polar residues" evidence="1">
    <location>
        <begin position="1"/>
        <end position="17"/>
    </location>
</feature>
<evidence type="ECO:0000256" key="1">
    <source>
        <dbReference type="SAM" id="MobiDB-lite"/>
    </source>
</evidence>
<organism evidence="2 3">
    <name type="scientific">Puccinia coronata f. sp. avenae</name>
    <dbReference type="NCBI Taxonomy" id="200324"/>
    <lineage>
        <taxon>Eukaryota</taxon>
        <taxon>Fungi</taxon>
        <taxon>Dikarya</taxon>
        <taxon>Basidiomycota</taxon>
        <taxon>Pucciniomycotina</taxon>
        <taxon>Pucciniomycetes</taxon>
        <taxon>Pucciniales</taxon>
        <taxon>Pucciniaceae</taxon>
        <taxon>Puccinia</taxon>
    </lineage>
</organism>
<sequence>MRPRLSLTTSPMSSGCSCRQAIPESAPPARRHFLKAANFYPSSNPLKRRTKEPCNNRANNKQKGKDDVNDVTPIDDDQRSQSSSALNKANVNKLDSRIQPQQKVKLINRIS</sequence>
<reference evidence="2 3" key="1">
    <citation type="submission" date="2017-11" db="EMBL/GenBank/DDBJ databases">
        <title>De novo assembly and phasing of dikaryotic genomes from two isolates of Puccinia coronata f. sp. avenae, the causal agent of oat crown rust.</title>
        <authorList>
            <person name="Miller M.E."/>
            <person name="Zhang Y."/>
            <person name="Omidvar V."/>
            <person name="Sperschneider J."/>
            <person name="Schwessinger B."/>
            <person name="Raley C."/>
            <person name="Palmer J.M."/>
            <person name="Garnica D."/>
            <person name="Upadhyaya N."/>
            <person name="Rathjen J."/>
            <person name="Taylor J.M."/>
            <person name="Park R.F."/>
            <person name="Dodds P.N."/>
            <person name="Hirsch C.D."/>
            <person name="Kianian S.F."/>
            <person name="Figueroa M."/>
        </authorList>
    </citation>
    <scope>NUCLEOTIDE SEQUENCE [LARGE SCALE GENOMIC DNA]</scope>
    <source>
        <strain evidence="2">12SD80</strain>
    </source>
</reference>